<keyword evidence="1" id="KW-0678">Repressor</keyword>
<reference evidence="7 8" key="1">
    <citation type="submission" date="2019-06" db="EMBL/GenBank/DDBJ databases">
        <title>Genome of new Rhodobacteraceae sp. SM1903.</title>
        <authorList>
            <person name="Ren X."/>
        </authorList>
    </citation>
    <scope>NUCLEOTIDE SEQUENCE [LARGE SCALE GENOMIC DNA]</scope>
    <source>
        <strain evidence="7 8">SM1903</strain>
    </source>
</reference>
<keyword evidence="2" id="KW-0805">Transcription regulation</keyword>
<dbReference type="PANTHER" id="PTHR30146">
    <property type="entry name" value="LACI-RELATED TRANSCRIPTIONAL REPRESSOR"/>
    <property type="match status" value="1"/>
</dbReference>
<sequence length="296" mass="32482">MSATRPTRWPRAFELARPVASRLSFLTYATPITPRWRALQAGLTRSGEDMLVYNSDLPGQSDTMAADESGRAILDRIRAGRVDGLIVAEAALQGAESELRTLGCPCIYIGDLPKPLVDSVSTDQSENTRLVARHLIERGHTRIAHVTGPHHLRMSKPRKDAFEGALVDAGVPIIDDLRFEGSFLAESGRRAADWLVDQMPKHQPTAIFVAGSQMARGMMGRLYDLGISVPGDIAVATYDMHNTLEDLRPRLTSVGTKPSQLAERALEMLRERLSGKETGPPRREVIPGELRVGQTT</sequence>
<dbReference type="PANTHER" id="PTHR30146:SF148">
    <property type="entry name" value="HTH-TYPE TRANSCRIPTIONAL REPRESSOR PURR-RELATED"/>
    <property type="match status" value="1"/>
</dbReference>
<evidence type="ECO:0000256" key="5">
    <source>
        <dbReference type="SAM" id="MobiDB-lite"/>
    </source>
</evidence>
<gene>
    <name evidence="7" type="ORF">FHY64_16245</name>
</gene>
<feature type="region of interest" description="Disordered" evidence="5">
    <location>
        <begin position="275"/>
        <end position="296"/>
    </location>
</feature>
<dbReference type="InterPro" id="IPR046335">
    <property type="entry name" value="LacI/GalR-like_sensor"/>
</dbReference>
<evidence type="ECO:0000259" key="6">
    <source>
        <dbReference type="Pfam" id="PF13377"/>
    </source>
</evidence>
<name>A0A5C5GA98_9RHOB</name>
<organism evidence="7 8">
    <name type="scientific">Pelagovum pacificum</name>
    <dbReference type="NCBI Taxonomy" id="2588711"/>
    <lineage>
        <taxon>Bacteria</taxon>
        <taxon>Pseudomonadati</taxon>
        <taxon>Pseudomonadota</taxon>
        <taxon>Alphaproteobacteria</taxon>
        <taxon>Rhodobacterales</taxon>
        <taxon>Paracoccaceae</taxon>
        <taxon>Pelagovum</taxon>
    </lineage>
</organism>
<dbReference type="AlphaFoldDB" id="A0A5C5GA98"/>
<keyword evidence="8" id="KW-1185">Reference proteome</keyword>
<dbReference type="GO" id="GO:0000976">
    <property type="term" value="F:transcription cis-regulatory region binding"/>
    <property type="evidence" value="ECO:0007669"/>
    <property type="project" value="TreeGrafter"/>
</dbReference>
<evidence type="ECO:0000313" key="8">
    <source>
        <dbReference type="Proteomes" id="UP000314011"/>
    </source>
</evidence>
<evidence type="ECO:0000256" key="3">
    <source>
        <dbReference type="ARBA" id="ARBA00023125"/>
    </source>
</evidence>
<feature type="compositionally biased region" description="Basic and acidic residues" evidence="5">
    <location>
        <begin position="275"/>
        <end position="286"/>
    </location>
</feature>
<feature type="domain" description="Transcriptional regulator LacI/GalR-like sensor" evidence="6">
    <location>
        <begin position="132"/>
        <end position="296"/>
    </location>
</feature>
<protein>
    <submittedName>
        <fullName evidence="7">LacI family transcriptional regulator</fullName>
    </submittedName>
</protein>
<dbReference type="SUPFAM" id="SSF53822">
    <property type="entry name" value="Periplasmic binding protein-like I"/>
    <property type="match status" value="1"/>
</dbReference>
<evidence type="ECO:0000256" key="1">
    <source>
        <dbReference type="ARBA" id="ARBA00022491"/>
    </source>
</evidence>
<dbReference type="Gene3D" id="3.40.50.2300">
    <property type="match status" value="2"/>
</dbReference>
<keyword evidence="4" id="KW-0804">Transcription</keyword>
<evidence type="ECO:0000313" key="7">
    <source>
        <dbReference type="EMBL" id="TNY31705.1"/>
    </source>
</evidence>
<dbReference type="OrthoDB" id="8433438at2"/>
<dbReference type="Pfam" id="PF13377">
    <property type="entry name" value="Peripla_BP_3"/>
    <property type="match status" value="1"/>
</dbReference>
<evidence type="ECO:0000256" key="4">
    <source>
        <dbReference type="ARBA" id="ARBA00023163"/>
    </source>
</evidence>
<dbReference type="GO" id="GO:0003700">
    <property type="term" value="F:DNA-binding transcription factor activity"/>
    <property type="evidence" value="ECO:0007669"/>
    <property type="project" value="TreeGrafter"/>
</dbReference>
<dbReference type="CDD" id="cd06267">
    <property type="entry name" value="PBP1_LacI_sugar_binding-like"/>
    <property type="match status" value="1"/>
</dbReference>
<proteinExistence type="predicted"/>
<dbReference type="EMBL" id="VFFF01000002">
    <property type="protein sequence ID" value="TNY31705.1"/>
    <property type="molecule type" value="Genomic_DNA"/>
</dbReference>
<dbReference type="Proteomes" id="UP000314011">
    <property type="component" value="Unassembled WGS sequence"/>
</dbReference>
<accession>A0A5C5GA98</accession>
<dbReference type="InterPro" id="IPR028082">
    <property type="entry name" value="Peripla_BP_I"/>
</dbReference>
<evidence type="ECO:0000256" key="2">
    <source>
        <dbReference type="ARBA" id="ARBA00023015"/>
    </source>
</evidence>
<comment type="caution">
    <text evidence="7">The sequence shown here is derived from an EMBL/GenBank/DDBJ whole genome shotgun (WGS) entry which is preliminary data.</text>
</comment>
<keyword evidence="3" id="KW-0238">DNA-binding</keyword>